<evidence type="ECO:0000313" key="2">
    <source>
        <dbReference type="EMBL" id="GAF93540.1"/>
    </source>
</evidence>
<feature type="non-terminal residue" evidence="2">
    <location>
        <position position="173"/>
    </location>
</feature>
<feature type="region of interest" description="Disordered" evidence="1">
    <location>
        <begin position="55"/>
        <end position="79"/>
    </location>
</feature>
<dbReference type="AlphaFoldDB" id="X0UYQ2"/>
<feature type="non-terminal residue" evidence="2">
    <location>
        <position position="1"/>
    </location>
</feature>
<comment type="caution">
    <text evidence="2">The sequence shown here is derived from an EMBL/GenBank/DDBJ whole genome shotgun (WGS) entry which is preliminary data.</text>
</comment>
<gene>
    <name evidence="2" type="ORF">S01H1_22974</name>
</gene>
<reference evidence="2" key="1">
    <citation type="journal article" date="2014" name="Front. Microbiol.">
        <title>High frequency of phylogenetically diverse reductive dehalogenase-homologous genes in deep subseafloor sedimentary metagenomes.</title>
        <authorList>
            <person name="Kawai M."/>
            <person name="Futagami T."/>
            <person name="Toyoda A."/>
            <person name="Takaki Y."/>
            <person name="Nishi S."/>
            <person name="Hori S."/>
            <person name="Arai W."/>
            <person name="Tsubouchi T."/>
            <person name="Morono Y."/>
            <person name="Uchiyama I."/>
            <person name="Ito T."/>
            <person name="Fujiyama A."/>
            <person name="Inagaki F."/>
            <person name="Takami H."/>
        </authorList>
    </citation>
    <scope>NUCLEOTIDE SEQUENCE</scope>
    <source>
        <strain evidence="2">Expedition CK06-06</strain>
    </source>
</reference>
<name>X0UYQ2_9ZZZZ</name>
<accession>X0UYQ2</accession>
<evidence type="ECO:0000256" key="1">
    <source>
        <dbReference type="SAM" id="MobiDB-lite"/>
    </source>
</evidence>
<sequence>VRLQPRLFTDLVNRIPFVETDRPSDFNLSGEVAVSIPNPNTSENGSAYIDDMEGSRQADNLSTTRPDWYQGSKPEHSSTPGHLLRWFNITRGYKKRYIYPDLPEDEQEEAVHVLNIQYLPFGQAYQTANFTEIDSLDYYPTIMRALSKEGTDYSEREFIEVLVRGETGRLNID</sequence>
<dbReference type="EMBL" id="BARS01013113">
    <property type="protein sequence ID" value="GAF93540.1"/>
    <property type="molecule type" value="Genomic_DNA"/>
</dbReference>
<protein>
    <submittedName>
        <fullName evidence="2">Uncharacterized protein</fullName>
    </submittedName>
</protein>
<proteinExistence type="predicted"/>
<organism evidence="2">
    <name type="scientific">marine sediment metagenome</name>
    <dbReference type="NCBI Taxonomy" id="412755"/>
    <lineage>
        <taxon>unclassified sequences</taxon>
        <taxon>metagenomes</taxon>
        <taxon>ecological metagenomes</taxon>
    </lineage>
</organism>